<dbReference type="SUPFAM" id="SSF69279">
    <property type="entry name" value="Phage tail proteins"/>
    <property type="match status" value="1"/>
</dbReference>
<dbReference type="AlphaFoldDB" id="A0AA42J1Q6"/>
<keyword evidence="2" id="KW-1185">Reference proteome</keyword>
<organism evidence="1 2">
    <name type="scientific">Holtiella tumoricola</name>
    <dbReference type="NCBI Taxonomy" id="3018743"/>
    <lineage>
        <taxon>Bacteria</taxon>
        <taxon>Bacillati</taxon>
        <taxon>Bacillota</taxon>
        <taxon>Clostridia</taxon>
        <taxon>Lachnospirales</taxon>
        <taxon>Cellulosilyticaceae</taxon>
        <taxon>Holtiella</taxon>
    </lineage>
</organism>
<gene>
    <name evidence="1" type="ORF">PBV87_12920</name>
</gene>
<protein>
    <submittedName>
        <fullName evidence="1">Uncharacterized protein</fullName>
    </submittedName>
</protein>
<proteinExistence type="predicted"/>
<dbReference type="Proteomes" id="UP001169242">
    <property type="component" value="Unassembled WGS sequence"/>
</dbReference>
<dbReference type="RefSeq" id="WP_271012563.1">
    <property type="nucleotide sequence ID" value="NZ_JAQIFT010000047.1"/>
</dbReference>
<dbReference type="EMBL" id="JAQIFT010000047">
    <property type="protein sequence ID" value="MDA3732391.1"/>
    <property type="molecule type" value="Genomic_DNA"/>
</dbReference>
<accession>A0AA42J1Q6</accession>
<name>A0AA42J1Q6_9FIRM</name>
<evidence type="ECO:0000313" key="1">
    <source>
        <dbReference type="EMBL" id="MDA3732391.1"/>
    </source>
</evidence>
<evidence type="ECO:0000313" key="2">
    <source>
        <dbReference type="Proteomes" id="UP001169242"/>
    </source>
</evidence>
<reference evidence="1" key="1">
    <citation type="journal article" date="2023" name="Int. J. Syst. Evol. Microbiol.">
        <title>&lt;i&gt;Holtiella tumoricola&lt;/i&gt; gen. nov. sp. nov., isolated from a human clinical sample.</title>
        <authorList>
            <person name="Allen-Vercoe E."/>
            <person name="Daigneault M.C."/>
            <person name="Vancuren S.J."/>
            <person name="Cochrane K."/>
            <person name="O'Neal L.L."/>
            <person name="Sankaranarayanan K."/>
            <person name="Lawson P.A."/>
        </authorList>
    </citation>
    <scope>NUCLEOTIDE SEQUENCE</scope>
    <source>
        <strain evidence="1">CC70A</strain>
    </source>
</reference>
<sequence>MQLIYEGKDIASEVDIQTCKIHDLSGEKFDSVEIIFNNHKNQWSSWKPEKNQMVLIKHEGFSSGQMYINGMQQLSGCIKMICLPVKTKAKEKHTKSWENVTLMELLNEIANKNALKLKTYNINNYRYHRLTQVEESDFVFISKRCMIEGYVMKITNNSLVVYDEKFMEAQHPIEIHVSDVIGEFRFYDGLTKTYSGARIGDYIYLCEDTIGPIINLDIETNSIGESERFAKNGLRSVNKYESIMEFDIKFNPGIAAGCTVDLNGFGLADNKYYVFQCTQNISSNLTSLKLRTIPGW</sequence>
<comment type="caution">
    <text evidence="1">The sequence shown here is derived from an EMBL/GenBank/DDBJ whole genome shotgun (WGS) entry which is preliminary data.</text>
</comment>